<dbReference type="InterPro" id="IPR051685">
    <property type="entry name" value="Ycf3/AcsC/BcsC/TPR_MFPF"/>
</dbReference>
<dbReference type="InterPro" id="IPR019734">
    <property type="entry name" value="TPR_rpt"/>
</dbReference>
<dbReference type="PANTHER" id="PTHR44943">
    <property type="entry name" value="CELLULOSE SYNTHASE OPERON PROTEIN C"/>
    <property type="match status" value="1"/>
</dbReference>
<keyword evidence="1" id="KW-0677">Repeat</keyword>
<sequence>METSPSVEKQIYQNLTDELYTEKRYDEVIKYADLGLKKFPNDEKLVNIKGLAYFSSGKSAEFIEVLKGQVAANPKDVDSWYNLGIMLKSDPAQYEAAKAAFLKAIELNPNYANALQNITFLIMGDDGKAIDDYNEARKSGKIDAANKIMDARKKRFAEALPYAEKWYQTDTTNLDAVTLLKGLYMSTKNDAKFQEFKAKEAALEAAGKK</sequence>
<gene>
    <name evidence="3" type="ORF">SDC9_182940</name>
</gene>
<dbReference type="SUPFAM" id="SSF48452">
    <property type="entry name" value="TPR-like"/>
    <property type="match status" value="1"/>
</dbReference>
<dbReference type="InterPro" id="IPR011990">
    <property type="entry name" value="TPR-like_helical_dom_sf"/>
</dbReference>
<evidence type="ECO:0000256" key="1">
    <source>
        <dbReference type="ARBA" id="ARBA00022737"/>
    </source>
</evidence>
<organism evidence="3">
    <name type="scientific">bioreactor metagenome</name>
    <dbReference type="NCBI Taxonomy" id="1076179"/>
    <lineage>
        <taxon>unclassified sequences</taxon>
        <taxon>metagenomes</taxon>
        <taxon>ecological metagenomes</taxon>
    </lineage>
</organism>
<keyword evidence="2" id="KW-0802">TPR repeat</keyword>
<dbReference type="Pfam" id="PF13181">
    <property type="entry name" value="TPR_8"/>
    <property type="match status" value="1"/>
</dbReference>
<proteinExistence type="predicted"/>
<evidence type="ECO:0000313" key="3">
    <source>
        <dbReference type="EMBL" id="MPN35442.1"/>
    </source>
</evidence>
<evidence type="ECO:0008006" key="4">
    <source>
        <dbReference type="Google" id="ProtNLM"/>
    </source>
</evidence>
<reference evidence="3" key="1">
    <citation type="submission" date="2019-08" db="EMBL/GenBank/DDBJ databases">
        <authorList>
            <person name="Kucharzyk K."/>
            <person name="Murdoch R.W."/>
            <person name="Higgins S."/>
            <person name="Loffler F."/>
        </authorList>
    </citation>
    <scope>NUCLEOTIDE SEQUENCE</scope>
</reference>
<comment type="caution">
    <text evidence="3">The sequence shown here is derived from an EMBL/GenBank/DDBJ whole genome shotgun (WGS) entry which is preliminary data.</text>
</comment>
<dbReference type="EMBL" id="VSSQ01089027">
    <property type="protein sequence ID" value="MPN35442.1"/>
    <property type="molecule type" value="Genomic_DNA"/>
</dbReference>
<protein>
    <recommendedName>
        <fullName evidence="4">Beta-barrel assembly-enhancing protease</fullName>
    </recommendedName>
</protein>
<dbReference type="Gene3D" id="1.25.40.1040">
    <property type="match status" value="1"/>
</dbReference>
<evidence type="ECO:0000256" key="2">
    <source>
        <dbReference type="ARBA" id="ARBA00022803"/>
    </source>
</evidence>
<dbReference type="PANTHER" id="PTHR44943:SF8">
    <property type="entry name" value="TPR REPEAT-CONTAINING PROTEIN MJ0263"/>
    <property type="match status" value="1"/>
</dbReference>
<accession>A0A645HAQ5</accession>
<name>A0A645HAQ5_9ZZZZ</name>
<dbReference type="AlphaFoldDB" id="A0A645HAQ5"/>